<dbReference type="InterPro" id="IPR013083">
    <property type="entry name" value="Znf_RING/FYVE/PHD"/>
</dbReference>
<comment type="caution">
    <text evidence="9">The sequence shown here is derived from an EMBL/GenBank/DDBJ whole genome shotgun (WGS) entry which is preliminary data.</text>
</comment>
<feature type="region of interest" description="Disordered" evidence="6">
    <location>
        <begin position="172"/>
        <end position="196"/>
    </location>
</feature>
<dbReference type="CDD" id="cd14686">
    <property type="entry name" value="bZIP"/>
    <property type="match status" value="1"/>
</dbReference>
<evidence type="ECO:0000256" key="2">
    <source>
        <dbReference type="ARBA" id="ARBA00022771"/>
    </source>
</evidence>
<dbReference type="PROSITE" id="PS50145">
    <property type="entry name" value="ZF_TRAF"/>
    <property type="match status" value="1"/>
</dbReference>
<protein>
    <recommendedName>
        <fullName evidence="11">BZIP domain-containing protein</fullName>
    </recommendedName>
</protein>
<feature type="zinc finger region" description="TRAF-type" evidence="4">
    <location>
        <begin position="47"/>
        <end position="94"/>
    </location>
</feature>
<evidence type="ECO:0000256" key="1">
    <source>
        <dbReference type="ARBA" id="ARBA00022723"/>
    </source>
</evidence>
<reference evidence="9" key="2">
    <citation type="submission" date="2022-01" db="EMBL/GenBank/DDBJ databases">
        <authorList>
            <person name="Hirooka S."/>
            <person name="Miyagishima S.Y."/>
        </authorList>
    </citation>
    <scope>NUCLEOTIDE SEQUENCE</scope>
    <source>
        <strain evidence="9">NBRC 102759</strain>
    </source>
</reference>
<gene>
    <name evidence="9" type="ORF">GpartN1_g2736.t1</name>
</gene>
<evidence type="ECO:0000313" key="9">
    <source>
        <dbReference type="EMBL" id="GJQ10945.1"/>
    </source>
</evidence>
<dbReference type="AlphaFoldDB" id="A0A9C7UPW3"/>
<keyword evidence="3 4" id="KW-0862">Zinc</keyword>
<dbReference type="Proteomes" id="UP001061958">
    <property type="component" value="Unassembled WGS sequence"/>
</dbReference>
<sequence>MEHHSYETLDLYSLSSTSSYFYENIPCGGSYGDGCGELFPKASIPGHELFCDAVPVPCPFSGCDQRPARKELVSHELNCSFLPVPCIHEGCVERPRKIDLSSHLEACEACDTRNEDGHCAHVDQLDAFLAEILGEHPHSSFSEYFSDVSSNHGSQSEFWEDCIAKDWRSERISPEESEKEHSNNMEKNHNTNPNATENFADWVTGTLSWNSPNDTDFSLRETKSIETKAESGLRPAERDRYVVAGQPPVFSPPPCASKDEVRLLRHKHLESLKHLTPEERLERRKMRNKQNALQSRKKRYERLEQLKRRRQEVKERLHQVASNMTELRKYALELHERHEKCVSLLLSIRQLTADLLHQEVC</sequence>
<dbReference type="EMBL" id="BQMJ01000019">
    <property type="protein sequence ID" value="GJQ10945.1"/>
    <property type="molecule type" value="Genomic_DNA"/>
</dbReference>
<dbReference type="GO" id="GO:0008270">
    <property type="term" value="F:zinc ion binding"/>
    <property type="evidence" value="ECO:0007669"/>
    <property type="project" value="UniProtKB-KW"/>
</dbReference>
<evidence type="ECO:0000256" key="5">
    <source>
        <dbReference type="SAM" id="Coils"/>
    </source>
</evidence>
<feature type="domain" description="TRAF-type" evidence="7">
    <location>
        <begin position="47"/>
        <end position="94"/>
    </location>
</feature>
<accession>A0A9C7UPW3</accession>
<dbReference type="InterPro" id="IPR001293">
    <property type="entry name" value="Znf_TRAF"/>
</dbReference>
<feature type="compositionally biased region" description="Basic and acidic residues" evidence="6">
    <location>
        <begin position="172"/>
        <end position="189"/>
    </location>
</feature>
<organism evidence="9 10">
    <name type="scientific">Galdieria partita</name>
    <dbReference type="NCBI Taxonomy" id="83374"/>
    <lineage>
        <taxon>Eukaryota</taxon>
        <taxon>Rhodophyta</taxon>
        <taxon>Bangiophyceae</taxon>
        <taxon>Galdieriales</taxon>
        <taxon>Galdieriaceae</taxon>
        <taxon>Galdieria</taxon>
    </lineage>
</organism>
<evidence type="ECO:0000256" key="4">
    <source>
        <dbReference type="PROSITE-ProRule" id="PRU00207"/>
    </source>
</evidence>
<evidence type="ECO:0000259" key="8">
    <source>
        <dbReference type="PROSITE" id="PS50217"/>
    </source>
</evidence>
<proteinExistence type="predicted"/>
<dbReference type="OrthoDB" id="5947827at2759"/>
<feature type="coiled-coil region" evidence="5">
    <location>
        <begin position="283"/>
        <end position="323"/>
    </location>
</feature>
<dbReference type="InterPro" id="IPR004827">
    <property type="entry name" value="bZIP"/>
</dbReference>
<feature type="domain" description="BZIP" evidence="8">
    <location>
        <begin position="278"/>
        <end position="329"/>
    </location>
</feature>
<evidence type="ECO:0000256" key="3">
    <source>
        <dbReference type="ARBA" id="ARBA00022833"/>
    </source>
</evidence>
<evidence type="ECO:0000256" key="6">
    <source>
        <dbReference type="SAM" id="MobiDB-lite"/>
    </source>
</evidence>
<dbReference type="GO" id="GO:0003700">
    <property type="term" value="F:DNA-binding transcription factor activity"/>
    <property type="evidence" value="ECO:0007669"/>
    <property type="project" value="InterPro"/>
</dbReference>
<name>A0A9C7UPW3_9RHOD</name>
<keyword evidence="2 4" id="KW-0863">Zinc-finger</keyword>
<keyword evidence="5" id="KW-0175">Coiled coil</keyword>
<dbReference type="Gene3D" id="3.30.40.10">
    <property type="entry name" value="Zinc/RING finger domain, C3HC4 (zinc finger)"/>
    <property type="match status" value="1"/>
</dbReference>
<dbReference type="SUPFAM" id="SSF49599">
    <property type="entry name" value="TRAF domain-like"/>
    <property type="match status" value="1"/>
</dbReference>
<evidence type="ECO:0000313" key="10">
    <source>
        <dbReference type="Proteomes" id="UP001061958"/>
    </source>
</evidence>
<keyword evidence="10" id="KW-1185">Reference proteome</keyword>
<keyword evidence="1 4" id="KW-0479">Metal-binding</keyword>
<dbReference type="PROSITE" id="PS50217">
    <property type="entry name" value="BZIP"/>
    <property type="match status" value="1"/>
</dbReference>
<evidence type="ECO:0000259" key="7">
    <source>
        <dbReference type="PROSITE" id="PS50145"/>
    </source>
</evidence>
<evidence type="ECO:0008006" key="11">
    <source>
        <dbReference type="Google" id="ProtNLM"/>
    </source>
</evidence>
<reference evidence="9" key="1">
    <citation type="journal article" date="2022" name="Proc. Natl. Acad. Sci. U.S.A.">
        <title>Life cycle and functional genomics of the unicellular red alga Galdieria for elucidating algal and plant evolution and industrial use.</title>
        <authorList>
            <person name="Hirooka S."/>
            <person name="Itabashi T."/>
            <person name="Ichinose T.M."/>
            <person name="Onuma R."/>
            <person name="Fujiwara T."/>
            <person name="Yamashita S."/>
            <person name="Jong L.W."/>
            <person name="Tomita R."/>
            <person name="Iwane A.H."/>
            <person name="Miyagishima S.Y."/>
        </authorList>
    </citation>
    <scope>NUCLEOTIDE SEQUENCE</scope>
    <source>
        <strain evidence="9">NBRC 102759</strain>
    </source>
</reference>